<comment type="caution">
    <text evidence="1">The sequence shown here is derived from an EMBL/GenBank/DDBJ whole genome shotgun (WGS) entry which is preliminary data.</text>
</comment>
<dbReference type="SUPFAM" id="SSF143011">
    <property type="entry name" value="RelE-like"/>
    <property type="match status" value="1"/>
</dbReference>
<dbReference type="RefSeq" id="WP_118574007.1">
    <property type="nucleotide sequence ID" value="NZ_JBBMEN010000005.1"/>
</dbReference>
<protein>
    <submittedName>
        <fullName evidence="1">Type II toxin-antitoxin system RelE/ParE family toxin</fullName>
    </submittedName>
</protein>
<dbReference type="GeneID" id="69513137"/>
<evidence type="ECO:0000313" key="2">
    <source>
        <dbReference type="Proteomes" id="UP001465119"/>
    </source>
</evidence>
<dbReference type="EMBL" id="JBBMEN010000005">
    <property type="protein sequence ID" value="MEQ2385442.1"/>
    <property type="molecule type" value="Genomic_DNA"/>
</dbReference>
<organism evidence="1 2">
    <name type="scientific">Faecalibacterium intestinale</name>
    <dbReference type="NCBI Taxonomy" id="3133155"/>
    <lineage>
        <taxon>Bacteria</taxon>
        <taxon>Bacillati</taxon>
        <taxon>Bacillota</taxon>
        <taxon>Clostridia</taxon>
        <taxon>Eubacteriales</taxon>
        <taxon>Oscillospiraceae</taxon>
        <taxon>Faecalibacterium</taxon>
    </lineage>
</organism>
<keyword evidence="2" id="KW-1185">Reference proteome</keyword>
<evidence type="ECO:0000313" key="1">
    <source>
        <dbReference type="EMBL" id="MEQ2385442.1"/>
    </source>
</evidence>
<sequence length="111" mass="12599">MSWKVEYLPEAEKDLKGLDGSQRNLVLKAIKKVQQNPLPVDEQGYGKPLGNHNSTNLAGLLKIKLRSAGLRIVYQLRRTETSMMIIVIGVRADEEVYELAQKRVLKHEKSD</sequence>
<reference evidence="1 2" key="1">
    <citation type="submission" date="2024-03" db="EMBL/GenBank/DDBJ databases">
        <title>Human intestinal bacterial collection.</title>
        <authorList>
            <person name="Pauvert C."/>
            <person name="Hitch T.C.A."/>
            <person name="Clavel T."/>
        </authorList>
    </citation>
    <scope>NUCLEOTIDE SEQUENCE [LARGE SCALE GENOMIC DNA]</scope>
    <source>
        <strain evidence="1 2">CLA-AA-H281</strain>
    </source>
</reference>
<proteinExistence type="predicted"/>
<gene>
    <name evidence="1" type="ORF">WMO20_05765</name>
</gene>
<name>A0ABV1C1K0_9FIRM</name>
<accession>A0ABV1C1K0</accession>
<dbReference type="Proteomes" id="UP001465119">
    <property type="component" value="Unassembled WGS sequence"/>
</dbReference>
<dbReference type="InterPro" id="IPR035093">
    <property type="entry name" value="RelE/ParE_toxin_dom_sf"/>
</dbReference>
<dbReference type="Gene3D" id="3.30.2310.20">
    <property type="entry name" value="RelE-like"/>
    <property type="match status" value="1"/>
</dbReference>